<dbReference type="GO" id="GO:0004553">
    <property type="term" value="F:hydrolase activity, hydrolyzing O-glycosyl compounds"/>
    <property type="evidence" value="ECO:0007669"/>
    <property type="project" value="InterPro"/>
</dbReference>
<accession>A0A2I9DVE2</accession>
<gene>
    <name evidence="1" type="ORF">DAERI_020012</name>
</gene>
<dbReference type="RefSeq" id="WP_103127993.1">
    <property type="nucleotide sequence ID" value="NZ_BFAG01000002.1"/>
</dbReference>
<sequence length="414" mass="47462">MTHFLFATGIENSAPTLQGGRVRVDQMRDCGHDEHYELDFDLAVELGVNALRYGPPLHRSFVGPGRYDWSFADATFRALRRRGLTVIADLCHFGVPDWIGSFQNPDFPELFAGYAGAFARRYPWVQLYTPVNEMYICALFSGKYGWWNEGLTTDRGFVTALKHLVRANVLAMRTILEVRPDALFMQSESTEHFHARVPEVLAQEAFLNELRFLSLDLNYGRDVSASMLEYLLDHGLTRQEYAFFRAQRLTPHCVMGNDYYVTNEHCVFPDGRLEPSGDMFGYALITREYHRRYRLPVMHTETNAPQGRRGTEAADWLTKQWANVLKIRNDGVPVVGFTWYSLTDQVDWDTALRERNLRPYPVGLYDLDRRIRPVGTAYRELITAWRDVLPAQSVALTLPLTPAPTNPSCSPPPR</sequence>
<organism evidence="1 2">
    <name type="scientific">Deinococcus aerius</name>
    <dbReference type="NCBI Taxonomy" id="200253"/>
    <lineage>
        <taxon>Bacteria</taxon>
        <taxon>Thermotogati</taxon>
        <taxon>Deinococcota</taxon>
        <taxon>Deinococci</taxon>
        <taxon>Deinococcales</taxon>
        <taxon>Deinococcaceae</taxon>
        <taxon>Deinococcus</taxon>
    </lineage>
</organism>
<evidence type="ECO:0000313" key="2">
    <source>
        <dbReference type="Proteomes" id="UP000236569"/>
    </source>
</evidence>
<dbReference type="InterPro" id="IPR017853">
    <property type="entry name" value="GH"/>
</dbReference>
<comment type="caution">
    <text evidence="1">The sequence shown here is derived from an EMBL/GenBank/DDBJ whole genome shotgun (WGS) entry which is preliminary data.</text>
</comment>
<dbReference type="OrthoDB" id="9803892at2"/>
<dbReference type="PANTHER" id="PTHR12631">
    <property type="entry name" value="ALPHA-L-IDURONIDASE"/>
    <property type="match status" value="1"/>
</dbReference>
<dbReference type="Gene3D" id="3.20.20.80">
    <property type="entry name" value="Glycosidases"/>
    <property type="match status" value="1"/>
</dbReference>
<reference evidence="2" key="1">
    <citation type="submission" date="2018-01" db="EMBL/GenBank/DDBJ databases">
        <title>Draft Genome Sequence of the Radioresistant Bacterium Deinococcus aerius TR0125, Isolated from the Higher Atmosphere above Japan.</title>
        <authorList>
            <person name="Satoh K."/>
            <person name="Arai H."/>
            <person name="Sanzen T."/>
            <person name="Kawaguchi Y."/>
            <person name="Hayashi H."/>
            <person name="Yokobori S."/>
            <person name="Yamagishi A."/>
            <person name="Oono Y."/>
            <person name="Narumi I."/>
        </authorList>
    </citation>
    <scope>NUCLEOTIDE SEQUENCE [LARGE SCALE GENOMIC DNA]</scope>
    <source>
        <strain evidence="2">TR0125</strain>
    </source>
</reference>
<proteinExistence type="predicted"/>
<keyword evidence="2" id="KW-1185">Reference proteome</keyword>
<dbReference type="EMBL" id="BFAG01000002">
    <property type="protein sequence ID" value="GBF04415.1"/>
    <property type="molecule type" value="Genomic_DNA"/>
</dbReference>
<protein>
    <submittedName>
        <fullName evidence="1">Glycoside hydrolase, family 1</fullName>
    </submittedName>
</protein>
<dbReference type="InterPro" id="IPR051923">
    <property type="entry name" value="Glycosyl_Hydrolase_39"/>
</dbReference>
<dbReference type="Proteomes" id="UP000236569">
    <property type="component" value="Unassembled WGS sequence"/>
</dbReference>
<dbReference type="SUPFAM" id="SSF51445">
    <property type="entry name" value="(Trans)glycosidases"/>
    <property type="match status" value="1"/>
</dbReference>
<name>A0A2I9DVE2_9DEIO</name>
<evidence type="ECO:0000313" key="1">
    <source>
        <dbReference type="EMBL" id="GBF04415.1"/>
    </source>
</evidence>
<dbReference type="PANTHER" id="PTHR12631:SF10">
    <property type="entry name" value="BETA-XYLOSIDASE-LIKE PROTEIN-RELATED"/>
    <property type="match status" value="1"/>
</dbReference>
<dbReference type="GO" id="GO:0005975">
    <property type="term" value="P:carbohydrate metabolic process"/>
    <property type="evidence" value="ECO:0007669"/>
    <property type="project" value="InterPro"/>
</dbReference>
<keyword evidence="1" id="KW-0378">Hydrolase</keyword>
<dbReference type="AlphaFoldDB" id="A0A2I9DVE2"/>